<feature type="compositionally biased region" description="Basic and acidic residues" evidence="2">
    <location>
        <begin position="549"/>
        <end position="595"/>
    </location>
</feature>
<reference evidence="4" key="1">
    <citation type="submission" date="2014-09" db="EMBL/GenBank/DDBJ databases">
        <authorList>
            <person name="Aslett A.Martin."/>
        </authorList>
    </citation>
    <scope>NUCLEOTIDE SEQUENCE</scope>
    <source>
        <strain evidence="4">ED321 Heterogonic</strain>
    </source>
</reference>
<dbReference type="OrthoDB" id="167718at2759"/>
<dbReference type="Proteomes" id="UP000035682">
    <property type="component" value="Unplaced"/>
</dbReference>
<dbReference type="GeneID" id="36378221"/>
<accession>A0A090L7Y7</accession>
<dbReference type="GO" id="GO:0003723">
    <property type="term" value="F:RNA binding"/>
    <property type="evidence" value="ECO:0007669"/>
    <property type="project" value="UniProtKB-UniRule"/>
</dbReference>
<dbReference type="InterPro" id="IPR000504">
    <property type="entry name" value="RRM_dom"/>
</dbReference>
<evidence type="ECO:0000313" key="6">
    <source>
        <dbReference type="WBParaSite" id="SRAE_2000053200.1"/>
    </source>
</evidence>
<reference evidence="6" key="3">
    <citation type="submission" date="2020-12" db="UniProtKB">
        <authorList>
            <consortium name="WormBaseParasite"/>
        </authorList>
    </citation>
    <scope>IDENTIFICATION</scope>
</reference>
<evidence type="ECO:0000313" key="4">
    <source>
        <dbReference type="EMBL" id="CEF65857.1"/>
    </source>
</evidence>
<dbReference type="EMBL" id="LN609529">
    <property type="protein sequence ID" value="CEF65857.1"/>
    <property type="molecule type" value="Genomic_DNA"/>
</dbReference>
<feature type="compositionally biased region" description="Polar residues" evidence="2">
    <location>
        <begin position="317"/>
        <end position="329"/>
    </location>
</feature>
<reference evidence="5" key="2">
    <citation type="submission" date="2014-09" db="EMBL/GenBank/DDBJ databases">
        <authorList>
            <person name="Martin A.A."/>
        </authorList>
    </citation>
    <scope>NUCLEOTIDE SEQUENCE</scope>
    <source>
        <strain evidence="5">ED321</strain>
    </source>
</reference>
<evidence type="ECO:0000256" key="1">
    <source>
        <dbReference type="PROSITE-ProRule" id="PRU00176"/>
    </source>
</evidence>
<sequence>MGFQNRDSQMSGSRGRGDFRGGRGGSNSRGGFRDRNNSSFDKRSDFNKSPRSFSNDRGGMRGRGNDRGGFRGRGNDRGGFRSRGGDRGGFRGRDNDRGGFRSRGGDRGGFRGRGNDRGGFRSRGGDRGGFRGRDNDRGGFRSRGGDRGKFGDRNGRGGKFGNDNRKRKFQNEDEQFKVVDSEYNPLNNDVESEDEFETSTKYAKIENEHSELVKLAKKMGGKANANKEKKAIVSFDDNEEKMDESDNDVEDSDEELVEEEIDEEIIEDEEELVENEELAEDEELGEDEELEEGEELIEDEEVSDEEAEVSEDDSEITKTPTKVVAQNGNGKVKKDESSDDEPVIPKKLPVSENKSSSKFSKTVEELLGEDMKRREEREKCTLRIKTLPLDTTVEEIKKLVPSSVSVRFTRNKKKCSCYLVFKTEAICKKVLKEISSKEIRGCKMESHWLGIRDVQGQNKLSKQPLNPFELYIGGMASFTPKSALEKAFPDGTVNIQTDPRGEQKNFAFVKYTTEQAAYNAFKKNSNLILNNQLVDVFYGRSWSIPTKVQDDASKTDVEVEEKNVNDTKKSKKEDLVELNKKSEKSLESSRLRNDSDTSSIESIASSGEGIVEVEGEEDEDEELLDEEMLDEEMYLESSDEVEEEEEEEGDED</sequence>
<organism evidence="4">
    <name type="scientific">Strongyloides ratti</name>
    <name type="common">Parasitic roundworm</name>
    <dbReference type="NCBI Taxonomy" id="34506"/>
    <lineage>
        <taxon>Eukaryota</taxon>
        <taxon>Metazoa</taxon>
        <taxon>Ecdysozoa</taxon>
        <taxon>Nematoda</taxon>
        <taxon>Chromadorea</taxon>
        <taxon>Rhabditida</taxon>
        <taxon>Tylenchina</taxon>
        <taxon>Panagrolaimomorpha</taxon>
        <taxon>Strongyloidoidea</taxon>
        <taxon>Strongyloididae</taxon>
        <taxon>Strongyloides</taxon>
    </lineage>
</organism>
<dbReference type="WormBase" id="SRAE_2000053200">
    <property type="protein sequence ID" value="SRP06099"/>
    <property type="gene ID" value="WBGene00260727"/>
</dbReference>
<dbReference type="PROSITE" id="PS50102">
    <property type="entry name" value="RRM"/>
    <property type="match status" value="1"/>
</dbReference>
<dbReference type="AlphaFoldDB" id="A0A090L7Y7"/>
<dbReference type="SUPFAM" id="SSF54928">
    <property type="entry name" value="RNA-binding domain, RBD"/>
    <property type="match status" value="1"/>
</dbReference>
<dbReference type="CTD" id="36378221"/>
<dbReference type="eggNOG" id="KOG2072">
    <property type="taxonomic scope" value="Eukaryota"/>
</dbReference>
<dbReference type="SMART" id="SM00360">
    <property type="entry name" value="RRM"/>
    <property type="match status" value="2"/>
</dbReference>
<name>A0A090L7Y7_STRRB</name>
<dbReference type="RefSeq" id="XP_024505057.1">
    <property type="nucleotide sequence ID" value="XM_024651373.1"/>
</dbReference>
<dbReference type="CDD" id="cd00590">
    <property type="entry name" value="RRM_SF"/>
    <property type="match status" value="1"/>
</dbReference>
<feature type="compositionally biased region" description="Acidic residues" evidence="2">
    <location>
        <begin position="236"/>
        <end position="314"/>
    </location>
</feature>
<feature type="region of interest" description="Disordered" evidence="2">
    <location>
        <begin position="1"/>
        <end position="201"/>
    </location>
</feature>
<dbReference type="InterPro" id="IPR035979">
    <property type="entry name" value="RBD_domain_sf"/>
</dbReference>
<feature type="compositionally biased region" description="Acidic residues" evidence="2">
    <location>
        <begin position="611"/>
        <end position="652"/>
    </location>
</feature>
<feature type="compositionally biased region" description="Basic and acidic residues" evidence="2">
    <location>
        <begin position="169"/>
        <end position="180"/>
    </location>
</feature>
<feature type="compositionally biased region" description="Polar residues" evidence="2">
    <location>
        <begin position="1"/>
        <end position="10"/>
    </location>
</feature>
<dbReference type="Gene3D" id="3.30.70.330">
    <property type="match status" value="2"/>
</dbReference>
<dbReference type="InterPro" id="IPR012677">
    <property type="entry name" value="Nucleotide-bd_a/b_plait_sf"/>
</dbReference>
<evidence type="ECO:0000313" key="7">
    <source>
        <dbReference type="WormBase" id="SRAE_2000053200"/>
    </source>
</evidence>
<protein>
    <submittedName>
        <fullName evidence="4 6">RNA recognition motif domain and Nucleotide-binding, alpha-beta plait domain-containing protein</fullName>
    </submittedName>
</protein>
<proteinExistence type="predicted"/>
<evidence type="ECO:0000256" key="2">
    <source>
        <dbReference type="SAM" id="MobiDB-lite"/>
    </source>
</evidence>
<dbReference type="OMA" id="KLYCFVQ"/>
<evidence type="ECO:0000313" key="5">
    <source>
        <dbReference type="Proteomes" id="UP000035682"/>
    </source>
</evidence>
<dbReference type="STRING" id="34506.A0A090L7Y7"/>
<feature type="region of interest" description="Disordered" evidence="2">
    <location>
        <begin position="549"/>
        <end position="652"/>
    </location>
</feature>
<keyword evidence="5" id="KW-1185">Reference proteome</keyword>
<feature type="domain" description="RRM" evidence="3">
    <location>
        <begin position="468"/>
        <end position="541"/>
    </location>
</feature>
<evidence type="ECO:0000259" key="3">
    <source>
        <dbReference type="PROSITE" id="PS50102"/>
    </source>
</evidence>
<dbReference type="WBParaSite" id="SRAE_2000053200.1">
    <property type="protein sequence ID" value="SRAE_2000053200.1"/>
    <property type="gene ID" value="WBGene00260727"/>
</dbReference>
<keyword evidence="1" id="KW-0694">RNA-binding</keyword>
<feature type="compositionally biased region" description="Basic and acidic residues" evidence="2">
    <location>
        <begin position="63"/>
        <end position="155"/>
    </location>
</feature>
<feature type="compositionally biased region" description="Basic and acidic residues" evidence="2">
    <location>
        <begin position="31"/>
        <end position="48"/>
    </location>
</feature>
<feature type="compositionally biased region" description="Low complexity" evidence="2">
    <location>
        <begin position="596"/>
        <end position="610"/>
    </location>
</feature>
<feature type="region of interest" description="Disordered" evidence="2">
    <location>
        <begin position="218"/>
        <end position="356"/>
    </location>
</feature>
<gene>
    <name evidence="4 6 7" type="ORF">SRAE_2000053200</name>
</gene>